<dbReference type="EMBL" id="ML145115">
    <property type="protein sequence ID" value="TBU59277.1"/>
    <property type="molecule type" value="Genomic_DNA"/>
</dbReference>
<evidence type="ECO:0000313" key="2">
    <source>
        <dbReference type="EMBL" id="TBU59277.1"/>
    </source>
</evidence>
<proteinExistence type="predicted"/>
<keyword evidence="3" id="KW-1185">Reference proteome</keyword>
<dbReference type="AlphaFoldDB" id="A0A4Q9PX48"/>
<dbReference type="Proteomes" id="UP000292082">
    <property type="component" value="Unassembled WGS sequence"/>
</dbReference>
<gene>
    <name evidence="2" type="ORF">BD310DRAFT_877231</name>
</gene>
<evidence type="ECO:0000313" key="3">
    <source>
        <dbReference type="Proteomes" id="UP000292082"/>
    </source>
</evidence>
<name>A0A4Q9PX48_9APHY</name>
<protein>
    <submittedName>
        <fullName evidence="2">Uncharacterized protein</fullName>
    </submittedName>
</protein>
<accession>A0A4Q9PX48</accession>
<organism evidence="2 3">
    <name type="scientific">Dichomitus squalens</name>
    <dbReference type="NCBI Taxonomy" id="114155"/>
    <lineage>
        <taxon>Eukaryota</taxon>
        <taxon>Fungi</taxon>
        <taxon>Dikarya</taxon>
        <taxon>Basidiomycota</taxon>
        <taxon>Agaricomycotina</taxon>
        <taxon>Agaricomycetes</taxon>
        <taxon>Polyporales</taxon>
        <taxon>Polyporaceae</taxon>
        <taxon>Dichomitus</taxon>
    </lineage>
</organism>
<reference evidence="2 3" key="1">
    <citation type="submission" date="2019-01" db="EMBL/GenBank/DDBJ databases">
        <title>Draft genome sequences of three monokaryotic isolates of the white-rot basidiomycete fungus Dichomitus squalens.</title>
        <authorList>
            <consortium name="DOE Joint Genome Institute"/>
            <person name="Lopez S.C."/>
            <person name="Andreopoulos B."/>
            <person name="Pangilinan J."/>
            <person name="Lipzen A."/>
            <person name="Riley R."/>
            <person name="Ahrendt S."/>
            <person name="Ng V."/>
            <person name="Barry K."/>
            <person name="Daum C."/>
            <person name="Grigoriev I.V."/>
            <person name="Hilden K.S."/>
            <person name="Makela M.R."/>
            <person name="de Vries R.P."/>
        </authorList>
    </citation>
    <scope>NUCLEOTIDE SEQUENCE [LARGE SCALE GENOMIC DNA]</scope>
    <source>
        <strain evidence="2 3">CBS 464.89</strain>
    </source>
</reference>
<feature type="region of interest" description="Disordered" evidence="1">
    <location>
        <begin position="1"/>
        <end position="73"/>
    </location>
</feature>
<feature type="compositionally biased region" description="Basic residues" evidence="1">
    <location>
        <begin position="14"/>
        <end position="25"/>
    </location>
</feature>
<evidence type="ECO:0000256" key="1">
    <source>
        <dbReference type="SAM" id="MobiDB-lite"/>
    </source>
</evidence>
<sequence length="123" mass="13371">MPQLCSSTWPRDGSRRRVTSRRTQRRDHQPRPTGPASLPASSRPLCRRTHTCSPGKPHATRTAPSPSPRQAGRAYFPATNAAAVPCISPCMSPKHLQTSRDPGKSVRLTYLAVIHVTAAADPL</sequence>